<keyword evidence="2" id="KW-1185">Reference proteome</keyword>
<dbReference type="OrthoDB" id="9884289at2759"/>
<reference evidence="1 2" key="1">
    <citation type="journal article" date="2019" name="Sci. Rep.">
        <title>Orb-weaving spider Araneus ventricosus genome elucidates the spidroin gene catalogue.</title>
        <authorList>
            <person name="Kono N."/>
            <person name="Nakamura H."/>
            <person name="Ohtoshi R."/>
            <person name="Moran D.A.P."/>
            <person name="Shinohara A."/>
            <person name="Yoshida Y."/>
            <person name="Fujiwara M."/>
            <person name="Mori M."/>
            <person name="Tomita M."/>
            <person name="Arakawa K."/>
        </authorList>
    </citation>
    <scope>NUCLEOTIDE SEQUENCE [LARGE SCALE GENOMIC DNA]</scope>
</reference>
<name>A0A4Y2VC31_ARAVE</name>
<gene>
    <name evidence="1" type="ORF">AVEN_169707_1</name>
</gene>
<protein>
    <submittedName>
        <fullName evidence="1">Uncharacterized protein</fullName>
    </submittedName>
</protein>
<comment type="caution">
    <text evidence="1">The sequence shown here is derived from an EMBL/GenBank/DDBJ whole genome shotgun (WGS) entry which is preliminary data.</text>
</comment>
<organism evidence="1 2">
    <name type="scientific">Araneus ventricosus</name>
    <name type="common">Orbweaver spider</name>
    <name type="synonym">Epeira ventricosa</name>
    <dbReference type="NCBI Taxonomy" id="182803"/>
    <lineage>
        <taxon>Eukaryota</taxon>
        <taxon>Metazoa</taxon>
        <taxon>Ecdysozoa</taxon>
        <taxon>Arthropoda</taxon>
        <taxon>Chelicerata</taxon>
        <taxon>Arachnida</taxon>
        <taxon>Araneae</taxon>
        <taxon>Araneomorphae</taxon>
        <taxon>Entelegynae</taxon>
        <taxon>Araneoidea</taxon>
        <taxon>Araneidae</taxon>
        <taxon>Araneus</taxon>
    </lineage>
</organism>
<sequence>MKSILSLQKFQEDDTQVWVINCQQRNEPLFSRKIHSGVRNRPSPASVEWGDLRRDRAHTVKKLLAALRPDSRLSPILLLSAFSLPPHCFEALSHYFLSVINTA</sequence>
<evidence type="ECO:0000313" key="2">
    <source>
        <dbReference type="Proteomes" id="UP000499080"/>
    </source>
</evidence>
<accession>A0A4Y2VC31</accession>
<dbReference type="EMBL" id="BGPR01045277">
    <property type="protein sequence ID" value="GBO22151.1"/>
    <property type="molecule type" value="Genomic_DNA"/>
</dbReference>
<dbReference type="Proteomes" id="UP000499080">
    <property type="component" value="Unassembled WGS sequence"/>
</dbReference>
<dbReference type="AlphaFoldDB" id="A0A4Y2VC31"/>
<evidence type="ECO:0000313" key="1">
    <source>
        <dbReference type="EMBL" id="GBO22151.1"/>
    </source>
</evidence>
<proteinExistence type="predicted"/>